<dbReference type="InterPro" id="IPR019831">
    <property type="entry name" value="Mn/Fe_SOD_N"/>
</dbReference>
<dbReference type="InterPro" id="IPR036324">
    <property type="entry name" value="Mn/Fe_SOD_N_sf"/>
</dbReference>
<dbReference type="InterPro" id="IPR001189">
    <property type="entry name" value="Mn/Fe_SOD"/>
</dbReference>
<dbReference type="AlphaFoldDB" id="A0A9X1QKZ9"/>
<dbReference type="FunFam" id="1.10.287.990:FF:000002">
    <property type="entry name" value="Superoxide dismutase"/>
    <property type="match status" value="1"/>
</dbReference>
<keyword evidence="4 7" id="KW-0560">Oxidoreductase</keyword>
<accession>A0A9X1QKZ9</accession>
<dbReference type="EMBL" id="JAKFGM010000001">
    <property type="protein sequence ID" value="MCF2514077.1"/>
    <property type="molecule type" value="Genomic_DNA"/>
</dbReference>
<evidence type="ECO:0000256" key="6">
    <source>
        <dbReference type="PIRSR" id="PIRSR000349-1"/>
    </source>
</evidence>
<sequence>MAFTLPDLPFAKDSLAPHMSAETLDFHHGKHHKAYVDKVNKLIGGTDLQDASLVEVICAAHGHHDKPLFNNAAQIWNHSFFWQCLAPEGSTRPSGKLREMINEDFGGEQALLDKLAQESINHFGSGWGWLLLNNGALEVTSLHDADTPVAHGMTPLLTIDVWEHAYYIDYRNERPRFVESVIENIVNWDFVSRNLEGSGIASADQEGARTSADSLT</sequence>
<dbReference type="Pfam" id="PF00081">
    <property type="entry name" value="Sod_Fe_N"/>
    <property type="match status" value="1"/>
</dbReference>
<feature type="domain" description="Manganese/iron superoxide dismutase N-terminal" evidence="8">
    <location>
        <begin position="3"/>
        <end position="86"/>
    </location>
</feature>
<gene>
    <name evidence="10" type="ORF">LVY65_03195</name>
</gene>
<dbReference type="PANTHER" id="PTHR42769">
    <property type="entry name" value="SUPEROXIDE DISMUTASE"/>
    <property type="match status" value="1"/>
</dbReference>
<dbReference type="PROSITE" id="PS00088">
    <property type="entry name" value="SOD_MN"/>
    <property type="match status" value="1"/>
</dbReference>
<protein>
    <recommendedName>
        <fullName evidence="2 7">Superoxide dismutase</fullName>
        <ecNumber evidence="2 7">1.15.1.1</ecNumber>
    </recommendedName>
</protein>
<dbReference type="Gene3D" id="1.10.287.990">
    <property type="entry name" value="Fe,Mn superoxide dismutase (SOD) domain"/>
    <property type="match status" value="1"/>
</dbReference>
<dbReference type="SUPFAM" id="SSF46609">
    <property type="entry name" value="Fe,Mn superoxide dismutase (SOD), N-terminal domain"/>
    <property type="match status" value="1"/>
</dbReference>
<name>A0A9X1QKZ9_9SPHN</name>
<dbReference type="PIRSF" id="PIRSF000349">
    <property type="entry name" value="SODismutase"/>
    <property type="match status" value="1"/>
</dbReference>
<dbReference type="InterPro" id="IPR019833">
    <property type="entry name" value="Mn/Fe_SOD_BS"/>
</dbReference>
<evidence type="ECO:0000256" key="7">
    <source>
        <dbReference type="RuleBase" id="RU000414"/>
    </source>
</evidence>
<comment type="catalytic activity">
    <reaction evidence="7">
        <text>2 superoxide + 2 H(+) = H2O2 + O2</text>
        <dbReference type="Rhea" id="RHEA:20696"/>
        <dbReference type="ChEBI" id="CHEBI:15378"/>
        <dbReference type="ChEBI" id="CHEBI:15379"/>
        <dbReference type="ChEBI" id="CHEBI:16240"/>
        <dbReference type="ChEBI" id="CHEBI:18421"/>
        <dbReference type="EC" id="1.15.1.1"/>
    </reaction>
</comment>
<evidence type="ECO:0000313" key="10">
    <source>
        <dbReference type="EMBL" id="MCF2514077.1"/>
    </source>
</evidence>
<keyword evidence="5" id="KW-0408">Iron</keyword>
<comment type="function">
    <text evidence="7">Destroys radicals which are normally produced within the cells and which are toxic to biological systems.</text>
</comment>
<comment type="similarity">
    <text evidence="1 7">Belongs to the iron/manganese superoxide dismutase family.</text>
</comment>
<dbReference type="RefSeq" id="WP_235066561.1">
    <property type="nucleotide sequence ID" value="NZ_JAKFGM010000001.1"/>
</dbReference>
<dbReference type="Pfam" id="PF02777">
    <property type="entry name" value="Sod_Fe_C"/>
    <property type="match status" value="1"/>
</dbReference>
<feature type="binding site" evidence="6">
    <location>
        <position position="164"/>
    </location>
    <ligand>
        <name>Mn(2+)</name>
        <dbReference type="ChEBI" id="CHEBI:29035"/>
    </ligand>
</feature>
<dbReference type="SUPFAM" id="SSF54719">
    <property type="entry name" value="Fe,Mn superoxide dismutase (SOD), C-terminal domain"/>
    <property type="match status" value="1"/>
</dbReference>
<feature type="binding site" evidence="6">
    <location>
        <position position="27"/>
    </location>
    <ligand>
        <name>Mn(2+)</name>
        <dbReference type="ChEBI" id="CHEBI:29035"/>
    </ligand>
</feature>
<evidence type="ECO:0000259" key="8">
    <source>
        <dbReference type="Pfam" id="PF00081"/>
    </source>
</evidence>
<dbReference type="EC" id="1.15.1.1" evidence="2 7"/>
<feature type="domain" description="Manganese/iron superoxide dismutase C-terminal" evidence="9">
    <location>
        <begin position="93"/>
        <end position="193"/>
    </location>
</feature>
<dbReference type="Proteomes" id="UP001139410">
    <property type="component" value="Unassembled WGS sequence"/>
</dbReference>
<feature type="binding site" evidence="6">
    <location>
        <position position="160"/>
    </location>
    <ligand>
        <name>Mn(2+)</name>
        <dbReference type="ChEBI" id="CHEBI:29035"/>
    </ligand>
</feature>
<dbReference type="GO" id="GO:0046872">
    <property type="term" value="F:metal ion binding"/>
    <property type="evidence" value="ECO:0007669"/>
    <property type="project" value="UniProtKB-KW"/>
</dbReference>
<organism evidence="10 11">
    <name type="scientific">Sphingomonas cremea</name>
    <dbReference type="NCBI Taxonomy" id="2904799"/>
    <lineage>
        <taxon>Bacteria</taxon>
        <taxon>Pseudomonadati</taxon>
        <taxon>Pseudomonadota</taxon>
        <taxon>Alphaproteobacteria</taxon>
        <taxon>Sphingomonadales</taxon>
        <taxon>Sphingomonadaceae</taxon>
        <taxon>Sphingomonas</taxon>
    </lineage>
</organism>
<feature type="binding site" evidence="6">
    <location>
        <position position="78"/>
    </location>
    <ligand>
        <name>Mn(2+)</name>
        <dbReference type="ChEBI" id="CHEBI:29035"/>
    </ligand>
</feature>
<evidence type="ECO:0000256" key="5">
    <source>
        <dbReference type="ARBA" id="ARBA00023004"/>
    </source>
</evidence>
<evidence type="ECO:0000313" key="11">
    <source>
        <dbReference type="Proteomes" id="UP001139410"/>
    </source>
</evidence>
<evidence type="ECO:0000256" key="2">
    <source>
        <dbReference type="ARBA" id="ARBA00012682"/>
    </source>
</evidence>
<proteinExistence type="inferred from homology"/>
<keyword evidence="3 6" id="KW-0479">Metal-binding</keyword>
<dbReference type="Gene3D" id="3.55.40.20">
    <property type="entry name" value="Iron/manganese superoxide dismutase, C-terminal domain"/>
    <property type="match status" value="1"/>
</dbReference>
<dbReference type="InterPro" id="IPR019832">
    <property type="entry name" value="Mn/Fe_SOD_C"/>
</dbReference>
<keyword evidence="11" id="KW-1185">Reference proteome</keyword>
<dbReference type="PANTHER" id="PTHR42769:SF3">
    <property type="entry name" value="SUPEROXIDE DISMUTASE [FE] 2, CHLOROPLASTIC"/>
    <property type="match status" value="1"/>
</dbReference>
<evidence type="ECO:0000259" key="9">
    <source>
        <dbReference type="Pfam" id="PF02777"/>
    </source>
</evidence>
<dbReference type="InterPro" id="IPR036314">
    <property type="entry name" value="SOD_C_sf"/>
</dbReference>
<evidence type="ECO:0000256" key="3">
    <source>
        <dbReference type="ARBA" id="ARBA00022723"/>
    </source>
</evidence>
<evidence type="ECO:0000256" key="1">
    <source>
        <dbReference type="ARBA" id="ARBA00008714"/>
    </source>
</evidence>
<evidence type="ECO:0000256" key="4">
    <source>
        <dbReference type="ARBA" id="ARBA00023002"/>
    </source>
</evidence>
<dbReference type="PRINTS" id="PR01703">
    <property type="entry name" value="MNSODISMTASE"/>
</dbReference>
<reference evidence="10" key="1">
    <citation type="submission" date="2022-01" db="EMBL/GenBank/DDBJ databases">
        <authorList>
            <person name="Jo J.-H."/>
            <person name="Im W.-T."/>
        </authorList>
    </citation>
    <scope>NUCLEOTIDE SEQUENCE</scope>
    <source>
        <strain evidence="10">G124</strain>
    </source>
</reference>
<dbReference type="GO" id="GO:0004784">
    <property type="term" value="F:superoxide dismutase activity"/>
    <property type="evidence" value="ECO:0007669"/>
    <property type="project" value="UniProtKB-EC"/>
</dbReference>
<comment type="caution">
    <text evidence="10">The sequence shown here is derived from an EMBL/GenBank/DDBJ whole genome shotgun (WGS) entry which is preliminary data.</text>
</comment>